<comment type="caution">
    <text evidence="2">The sequence shown here is derived from an EMBL/GenBank/DDBJ whole genome shotgun (WGS) entry which is preliminary data.</text>
</comment>
<proteinExistence type="predicted"/>
<protein>
    <submittedName>
        <fullName evidence="2">Uncharacterized protein</fullName>
    </submittedName>
</protein>
<sequence>MAASGRGKSSMSGSKFEGCSETAPRRALSCRVRSRGGDGVLSPGGAGVPPPSGGKGTAAASRSPVPSG</sequence>
<feature type="compositionally biased region" description="Low complexity" evidence="1">
    <location>
        <begin position="1"/>
        <end position="15"/>
    </location>
</feature>
<keyword evidence="3" id="KW-1185">Reference proteome</keyword>
<name>K0SFG5_THAOC</name>
<dbReference type="EMBL" id="AGNL01028388">
    <property type="protein sequence ID" value="EJK57377.1"/>
    <property type="molecule type" value="Genomic_DNA"/>
</dbReference>
<organism evidence="2 3">
    <name type="scientific">Thalassiosira oceanica</name>
    <name type="common">Marine diatom</name>
    <dbReference type="NCBI Taxonomy" id="159749"/>
    <lineage>
        <taxon>Eukaryota</taxon>
        <taxon>Sar</taxon>
        <taxon>Stramenopiles</taxon>
        <taxon>Ochrophyta</taxon>
        <taxon>Bacillariophyta</taxon>
        <taxon>Coscinodiscophyceae</taxon>
        <taxon>Thalassiosirophycidae</taxon>
        <taxon>Thalassiosirales</taxon>
        <taxon>Thalassiosiraceae</taxon>
        <taxon>Thalassiosira</taxon>
    </lineage>
</organism>
<feature type="compositionally biased region" description="Gly residues" evidence="1">
    <location>
        <begin position="37"/>
        <end position="47"/>
    </location>
</feature>
<reference evidence="2 3" key="1">
    <citation type="journal article" date="2012" name="Genome Biol.">
        <title>Genome and low-iron response of an oceanic diatom adapted to chronic iron limitation.</title>
        <authorList>
            <person name="Lommer M."/>
            <person name="Specht M."/>
            <person name="Roy A.S."/>
            <person name="Kraemer L."/>
            <person name="Andreson R."/>
            <person name="Gutowska M.A."/>
            <person name="Wolf J."/>
            <person name="Bergner S.V."/>
            <person name="Schilhabel M.B."/>
            <person name="Klostermeier U.C."/>
            <person name="Beiko R.G."/>
            <person name="Rosenstiel P."/>
            <person name="Hippler M."/>
            <person name="Laroche J."/>
        </authorList>
    </citation>
    <scope>NUCLEOTIDE SEQUENCE [LARGE SCALE GENOMIC DNA]</scope>
    <source>
        <strain evidence="2 3">CCMP1005</strain>
    </source>
</reference>
<accession>K0SFG5</accession>
<dbReference type="Proteomes" id="UP000266841">
    <property type="component" value="Unassembled WGS sequence"/>
</dbReference>
<feature type="region of interest" description="Disordered" evidence="1">
    <location>
        <begin position="1"/>
        <end position="68"/>
    </location>
</feature>
<feature type="non-terminal residue" evidence="2">
    <location>
        <position position="68"/>
    </location>
</feature>
<evidence type="ECO:0000256" key="1">
    <source>
        <dbReference type="SAM" id="MobiDB-lite"/>
    </source>
</evidence>
<dbReference type="AlphaFoldDB" id="K0SFG5"/>
<evidence type="ECO:0000313" key="3">
    <source>
        <dbReference type="Proteomes" id="UP000266841"/>
    </source>
</evidence>
<evidence type="ECO:0000313" key="2">
    <source>
        <dbReference type="EMBL" id="EJK57377.1"/>
    </source>
</evidence>
<gene>
    <name evidence="2" type="ORF">THAOC_22583</name>
</gene>